<dbReference type="Proteomes" id="UP001187415">
    <property type="component" value="Unassembled WGS sequence"/>
</dbReference>
<keyword evidence="3" id="KW-1185">Reference proteome</keyword>
<evidence type="ECO:0000313" key="3">
    <source>
        <dbReference type="Proteomes" id="UP001187415"/>
    </source>
</evidence>
<evidence type="ECO:0000313" key="2">
    <source>
        <dbReference type="EMBL" id="KAK2851640.1"/>
    </source>
</evidence>
<dbReference type="EMBL" id="JAUPFM010000005">
    <property type="protein sequence ID" value="KAK2851640.1"/>
    <property type="molecule type" value="Genomic_DNA"/>
</dbReference>
<reference evidence="2" key="1">
    <citation type="submission" date="2023-07" db="EMBL/GenBank/DDBJ databases">
        <title>Chromosome-level Genome Assembly of Striped Snakehead (Channa striata).</title>
        <authorList>
            <person name="Liu H."/>
        </authorList>
    </citation>
    <scope>NUCLEOTIDE SEQUENCE</scope>
    <source>
        <strain evidence="2">Gz</strain>
        <tissue evidence="2">Muscle</tissue>
    </source>
</reference>
<organism evidence="2 3">
    <name type="scientific">Channa striata</name>
    <name type="common">Snakehead murrel</name>
    <name type="synonym">Ophicephalus striatus</name>
    <dbReference type="NCBI Taxonomy" id="64152"/>
    <lineage>
        <taxon>Eukaryota</taxon>
        <taxon>Metazoa</taxon>
        <taxon>Chordata</taxon>
        <taxon>Craniata</taxon>
        <taxon>Vertebrata</taxon>
        <taxon>Euteleostomi</taxon>
        <taxon>Actinopterygii</taxon>
        <taxon>Neopterygii</taxon>
        <taxon>Teleostei</taxon>
        <taxon>Neoteleostei</taxon>
        <taxon>Acanthomorphata</taxon>
        <taxon>Anabantaria</taxon>
        <taxon>Anabantiformes</taxon>
        <taxon>Channoidei</taxon>
        <taxon>Channidae</taxon>
        <taxon>Channa</taxon>
    </lineage>
</organism>
<evidence type="ECO:0000256" key="1">
    <source>
        <dbReference type="SAM" id="MobiDB-lite"/>
    </source>
</evidence>
<gene>
    <name evidence="2" type="ORF">Q5P01_007916</name>
</gene>
<sequence>MDGWAGLGFCGANIQKGALQATTQCESGALERQFMILENKRSAEEETDIAAPCVITPAVAVLPVRTRECGSVACGQVALEGNVSCESPSGNVGQKTRADPCGVLFNEHYPASRGAGRLPGQPGSGITSSSHRDPYCSWEQTAR</sequence>
<protein>
    <submittedName>
        <fullName evidence="2">Uncharacterized protein</fullName>
    </submittedName>
</protein>
<dbReference type="AlphaFoldDB" id="A0AA88N4G5"/>
<proteinExistence type="predicted"/>
<accession>A0AA88N4G5</accession>
<name>A0AA88N4G5_CHASR</name>
<feature type="region of interest" description="Disordered" evidence="1">
    <location>
        <begin position="112"/>
        <end position="143"/>
    </location>
</feature>
<comment type="caution">
    <text evidence="2">The sequence shown here is derived from an EMBL/GenBank/DDBJ whole genome shotgun (WGS) entry which is preliminary data.</text>
</comment>